<keyword evidence="2" id="KW-1185">Reference proteome</keyword>
<dbReference type="AlphaFoldDB" id="A0A9N9HZN7"/>
<dbReference type="EMBL" id="CAJVPP010011332">
    <property type="protein sequence ID" value="CAG8713894.1"/>
    <property type="molecule type" value="Genomic_DNA"/>
</dbReference>
<accession>A0A9N9HZN7</accession>
<gene>
    <name evidence="1" type="ORF">FMOSSE_LOCUS14507</name>
</gene>
<dbReference type="SUPFAM" id="SSF52047">
    <property type="entry name" value="RNI-like"/>
    <property type="match status" value="1"/>
</dbReference>
<dbReference type="InterPro" id="IPR032675">
    <property type="entry name" value="LRR_dom_sf"/>
</dbReference>
<comment type="caution">
    <text evidence="1">The sequence shown here is derived from an EMBL/GenBank/DDBJ whole genome shotgun (WGS) entry which is preliminary data.</text>
</comment>
<reference evidence="1" key="1">
    <citation type="submission" date="2021-06" db="EMBL/GenBank/DDBJ databases">
        <authorList>
            <person name="Kallberg Y."/>
            <person name="Tangrot J."/>
            <person name="Rosling A."/>
        </authorList>
    </citation>
    <scope>NUCLEOTIDE SEQUENCE</scope>
    <source>
        <strain evidence="1">87-6 pot B 2015</strain>
    </source>
</reference>
<proteinExistence type="predicted"/>
<protein>
    <submittedName>
        <fullName evidence="1">2969_t:CDS:1</fullName>
    </submittedName>
</protein>
<sequence>MELVKKVDTITHLITKFHYDHPRYAQLHLELEFPKFHNLEILQIQLHNIKLSTIVSIIENNRGNLKKIVINEFDMHDENFYEDSLRLIYTIYENCRSIEFLTLSFFPSESHFIKFEELLKTCQKLKVLLLIYDDDSFHDGSNFDPRERLSNILIRSAPISLREIGAFYEFSFSLKSLDNFLDSWRGRPALSILVKSREYSRGEYLKIFDKHKDHDVIKEFKFGFTSDIYFLDYDIWGLGPKPPH</sequence>
<dbReference type="Gene3D" id="3.80.10.10">
    <property type="entry name" value="Ribonuclease Inhibitor"/>
    <property type="match status" value="1"/>
</dbReference>
<evidence type="ECO:0000313" key="1">
    <source>
        <dbReference type="EMBL" id="CAG8713894.1"/>
    </source>
</evidence>
<organism evidence="1 2">
    <name type="scientific">Funneliformis mosseae</name>
    <name type="common">Endomycorrhizal fungus</name>
    <name type="synonym">Glomus mosseae</name>
    <dbReference type="NCBI Taxonomy" id="27381"/>
    <lineage>
        <taxon>Eukaryota</taxon>
        <taxon>Fungi</taxon>
        <taxon>Fungi incertae sedis</taxon>
        <taxon>Mucoromycota</taxon>
        <taxon>Glomeromycotina</taxon>
        <taxon>Glomeromycetes</taxon>
        <taxon>Glomerales</taxon>
        <taxon>Glomeraceae</taxon>
        <taxon>Funneliformis</taxon>
    </lineage>
</organism>
<dbReference type="Proteomes" id="UP000789375">
    <property type="component" value="Unassembled WGS sequence"/>
</dbReference>
<name>A0A9N9HZN7_FUNMO</name>
<evidence type="ECO:0000313" key="2">
    <source>
        <dbReference type="Proteomes" id="UP000789375"/>
    </source>
</evidence>